<feature type="domain" description="Putative zinc-finger" evidence="4">
    <location>
        <begin position="3"/>
        <end position="37"/>
    </location>
</feature>
<dbReference type="Proteomes" id="UP001240171">
    <property type="component" value="Unassembled WGS sequence"/>
</dbReference>
<evidence type="ECO:0000256" key="3">
    <source>
        <dbReference type="SAM" id="MobiDB-lite"/>
    </source>
</evidence>
<evidence type="ECO:0000259" key="4">
    <source>
        <dbReference type="Pfam" id="PF13490"/>
    </source>
</evidence>
<feature type="compositionally biased region" description="Basic and acidic residues" evidence="3">
    <location>
        <begin position="199"/>
        <end position="232"/>
    </location>
</feature>
<sequence length="442" mass="47163">MRCQEMEEWMNRYLDHDLNQEETAELLRHTAECPACAEKFQILRALSRELEDLPQVKPRFSLVDAIMPQLDAIDEAKREQGSALQEMKPVAAVTDLGARARDRKPSWFNSMVGRAVLGTAAAAAVLGIAILNYEPHTVQDAEALMEQNTASQDTARTGSAGSSVDRSITDGNATMKAVEPDPEDKDSSEPASVQTGQESDAKESPDHSEPKKSVLQDQPDVTKESKPSEDSAKASSSAPASSDGSNRPSASSEPAESPKPARSQSAENKKTVESTPSTGELSKSEKAAPKTGAADTKDQAKADDSDQAALPEMSIQSSPEGNQQPSADVPTAQQQLVPPRGITAPSTDSAAAGESKLKVAEEDPFKSPDGQYVVKVEGRKLTVYQLASDDTGAGTAIEVRDLAGTWSEGSWSKDSKVFTYKIQQDGVTSTLTYTVPTPNKTP</sequence>
<dbReference type="InterPro" id="IPR041916">
    <property type="entry name" value="Anti_sigma_zinc_sf"/>
</dbReference>
<feature type="compositionally biased region" description="Polar residues" evidence="3">
    <location>
        <begin position="189"/>
        <end position="198"/>
    </location>
</feature>
<organism evidence="5 6">
    <name type="scientific">Paenibacillus lacisoli</name>
    <dbReference type="NCBI Taxonomy" id="3064525"/>
    <lineage>
        <taxon>Bacteria</taxon>
        <taxon>Bacillati</taxon>
        <taxon>Bacillota</taxon>
        <taxon>Bacilli</taxon>
        <taxon>Bacillales</taxon>
        <taxon>Paenibacillaceae</taxon>
        <taxon>Paenibacillus</taxon>
    </lineage>
</organism>
<feature type="compositionally biased region" description="Polar residues" evidence="3">
    <location>
        <begin position="149"/>
        <end position="172"/>
    </location>
</feature>
<comment type="caution">
    <text evidence="5">The sequence shown here is derived from an EMBL/GenBank/DDBJ whole genome shotgun (WGS) entry which is preliminary data.</text>
</comment>
<keyword evidence="6" id="KW-1185">Reference proteome</keyword>
<comment type="similarity">
    <text evidence="1">Belongs to the zinc-associated anti-sigma factor (ZAS) superfamily. Anti-sigma-W factor family.</text>
</comment>
<gene>
    <name evidence="5" type="ORF">Q5741_03575</name>
</gene>
<proteinExistence type="inferred from homology"/>
<name>A0ABT9C8E2_9BACL</name>
<feature type="compositionally biased region" description="Basic and acidic residues" evidence="3">
    <location>
        <begin position="355"/>
        <end position="366"/>
    </location>
</feature>
<evidence type="ECO:0000313" key="6">
    <source>
        <dbReference type="Proteomes" id="UP001240171"/>
    </source>
</evidence>
<protein>
    <recommendedName>
        <fullName evidence="2">Anti-sigma-W factor RsiW</fullName>
    </recommendedName>
</protein>
<evidence type="ECO:0000256" key="1">
    <source>
        <dbReference type="ARBA" id="ARBA00024353"/>
    </source>
</evidence>
<dbReference type="RefSeq" id="WP_305022654.1">
    <property type="nucleotide sequence ID" value="NZ_JAUQTB010000001.1"/>
</dbReference>
<dbReference type="Gene3D" id="1.10.10.1320">
    <property type="entry name" value="Anti-sigma factor, zinc-finger domain"/>
    <property type="match status" value="1"/>
</dbReference>
<dbReference type="Pfam" id="PF13490">
    <property type="entry name" value="zf-HC2"/>
    <property type="match status" value="1"/>
</dbReference>
<evidence type="ECO:0000256" key="2">
    <source>
        <dbReference type="ARBA" id="ARBA00024438"/>
    </source>
</evidence>
<dbReference type="InterPro" id="IPR027383">
    <property type="entry name" value="Znf_put"/>
</dbReference>
<feature type="compositionally biased region" description="Polar residues" evidence="3">
    <location>
        <begin position="314"/>
        <end position="336"/>
    </location>
</feature>
<accession>A0ABT9C8E2</accession>
<feature type="compositionally biased region" description="Low complexity" evidence="3">
    <location>
        <begin position="233"/>
        <end position="263"/>
    </location>
</feature>
<reference evidence="5 6" key="1">
    <citation type="submission" date="2023-07" db="EMBL/GenBank/DDBJ databases">
        <title>Paenibacillus sp. JX-17 nov. isolated from soil.</title>
        <authorList>
            <person name="Wan Y."/>
            <person name="Liu B."/>
        </authorList>
    </citation>
    <scope>NUCLEOTIDE SEQUENCE [LARGE SCALE GENOMIC DNA]</scope>
    <source>
        <strain evidence="5 6">JX-17</strain>
    </source>
</reference>
<feature type="region of interest" description="Disordered" evidence="3">
    <location>
        <begin position="149"/>
        <end position="369"/>
    </location>
</feature>
<feature type="compositionally biased region" description="Basic and acidic residues" evidence="3">
    <location>
        <begin position="295"/>
        <end position="304"/>
    </location>
</feature>
<dbReference type="EMBL" id="JAUQTB010000001">
    <property type="protein sequence ID" value="MDO7905491.1"/>
    <property type="molecule type" value="Genomic_DNA"/>
</dbReference>
<evidence type="ECO:0000313" key="5">
    <source>
        <dbReference type="EMBL" id="MDO7905491.1"/>
    </source>
</evidence>